<dbReference type="GO" id="GO:0032259">
    <property type="term" value="P:methylation"/>
    <property type="evidence" value="ECO:0007669"/>
    <property type="project" value="UniProtKB-KW"/>
</dbReference>
<dbReference type="RefSeq" id="WP_117357115.1">
    <property type="nucleotide sequence ID" value="NZ_QURH01000180.1"/>
</dbReference>
<gene>
    <name evidence="1" type="ORF">DZF91_09555</name>
</gene>
<keyword evidence="1" id="KW-0808">Transferase</keyword>
<dbReference type="OrthoDB" id="3216820at2"/>
<dbReference type="EMBL" id="QURH01000180">
    <property type="protein sequence ID" value="RFU41890.1"/>
    <property type="molecule type" value="Genomic_DNA"/>
</dbReference>
<dbReference type="InterPro" id="IPR006764">
    <property type="entry name" value="SAM_dep_MeTrfase_SAV2177_type"/>
</dbReference>
<dbReference type="PIRSF" id="PIRSF017393">
    <property type="entry name" value="MTase_SAV2177"/>
    <property type="match status" value="1"/>
</dbReference>
<reference evidence="1 2" key="1">
    <citation type="submission" date="2018-08" db="EMBL/GenBank/DDBJ databases">
        <title>Actinomadura jelena sp. nov., a novel Actinomycete isolated from soil in Chad.</title>
        <authorList>
            <person name="Shi L."/>
        </authorList>
    </citation>
    <scope>NUCLEOTIDE SEQUENCE [LARGE SCALE GENOMIC DNA]</scope>
    <source>
        <strain evidence="1 2">NEAU-G17</strain>
    </source>
</reference>
<name>A0A372JPK5_9ACTN</name>
<dbReference type="Pfam" id="PF04672">
    <property type="entry name" value="Methyltransf_19"/>
    <property type="match status" value="1"/>
</dbReference>
<dbReference type="InterPro" id="IPR029063">
    <property type="entry name" value="SAM-dependent_MTases_sf"/>
</dbReference>
<keyword evidence="2" id="KW-1185">Reference proteome</keyword>
<evidence type="ECO:0000313" key="2">
    <source>
        <dbReference type="Proteomes" id="UP000261811"/>
    </source>
</evidence>
<keyword evidence="1" id="KW-0489">Methyltransferase</keyword>
<dbReference type="GO" id="GO:0008168">
    <property type="term" value="F:methyltransferase activity"/>
    <property type="evidence" value="ECO:0007669"/>
    <property type="project" value="UniProtKB-KW"/>
</dbReference>
<dbReference type="AlphaFoldDB" id="A0A372JPK5"/>
<dbReference type="SUPFAM" id="SSF53335">
    <property type="entry name" value="S-adenosyl-L-methionine-dependent methyltransferases"/>
    <property type="match status" value="1"/>
</dbReference>
<evidence type="ECO:0000313" key="1">
    <source>
        <dbReference type="EMBL" id="RFU41890.1"/>
    </source>
</evidence>
<accession>A0A372JPK5</accession>
<dbReference type="Gene3D" id="3.40.50.150">
    <property type="entry name" value="Vaccinia Virus protein VP39"/>
    <property type="match status" value="1"/>
</dbReference>
<sequence length="264" mass="29249">MADPNVVPDPTVPHSARVWNYWLGGKDHYPVDREVGEKVREVYPAIVDVARHSRRFLRRSVRFLTEEAGIRQFLDIGTGLPTADNIHQVAQRAAPESRVVYVDNDPLVLVHARALLSSTPEGACDYLDADVRDPEAVLRRAARTLDLTRPVALMMLGILGNIWDDDEAMAIRDHLVDALPPGSYLVLEDGTDAVDPDAAADAERTRAEAGDPYRLRTPEQIAAYFHGLTLVEPGVVSVSHWRPDPNRWGLPPEVTAYCGVARKP</sequence>
<organism evidence="1 2">
    <name type="scientific">Actinomadura logoneensis</name>
    <dbReference type="NCBI Taxonomy" id="2293572"/>
    <lineage>
        <taxon>Bacteria</taxon>
        <taxon>Bacillati</taxon>
        <taxon>Actinomycetota</taxon>
        <taxon>Actinomycetes</taxon>
        <taxon>Streptosporangiales</taxon>
        <taxon>Thermomonosporaceae</taxon>
        <taxon>Actinomadura</taxon>
    </lineage>
</organism>
<protein>
    <submittedName>
        <fullName evidence="1">SAM-dependent methyltransferase</fullName>
    </submittedName>
</protein>
<comment type="caution">
    <text evidence="1">The sequence shown here is derived from an EMBL/GenBank/DDBJ whole genome shotgun (WGS) entry which is preliminary data.</text>
</comment>
<proteinExistence type="predicted"/>
<dbReference type="Proteomes" id="UP000261811">
    <property type="component" value="Unassembled WGS sequence"/>
</dbReference>